<feature type="region of interest" description="Disordered" evidence="1">
    <location>
        <begin position="1053"/>
        <end position="1130"/>
    </location>
</feature>
<feature type="compositionally biased region" description="Basic and acidic residues" evidence="1">
    <location>
        <begin position="1104"/>
        <end position="1114"/>
    </location>
</feature>
<evidence type="ECO:0000256" key="1">
    <source>
        <dbReference type="SAM" id="MobiDB-lite"/>
    </source>
</evidence>
<feature type="compositionally biased region" description="Low complexity" evidence="1">
    <location>
        <begin position="529"/>
        <end position="549"/>
    </location>
</feature>
<evidence type="ECO:0000313" key="3">
    <source>
        <dbReference type="Proteomes" id="UP000007842"/>
    </source>
</evidence>
<feature type="compositionally biased region" description="Gly residues" evidence="1">
    <location>
        <begin position="894"/>
        <end position="903"/>
    </location>
</feature>
<proteinExistence type="predicted"/>
<feature type="region of interest" description="Disordered" evidence="1">
    <location>
        <begin position="216"/>
        <end position="238"/>
    </location>
</feature>
<feature type="region of interest" description="Disordered" evidence="1">
    <location>
        <begin position="797"/>
        <end position="866"/>
    </location>
</feature>
<feature type="compositionally biased region" description="Polar residues" evidence="1">
    <location>
        <begin position="742"/>
        <end position="753"/>
    </location>
</feature>
<feature type="compositionally biased region" description="Acidic residues" evidence="1">
    <location>
        <begin position="1"/>
        <end position="12"/>
    </location>
</feature>
<feature type="compositionally biased region" description="Polar residues" evidence="1">
    <location>
        <begin position="317"/>
        <end position="331"/>
    </location>
</feature>
<reference evidence="3" key="1">
    <citation type="submission" date="2011-12" db="EMBL/GenBank/DDBJ databases">
        <title>Complete genome sequence of Streptomyces cattleya strain DSM 46488.</title>
        <authorList>
            <person name="Ou H.-Y."/>
            <person name="Li P."/>
            <person name="Zhao C."/>
            <person name="O'Hagan D."/>
            <person name="Deng Z."/>
        </authorList>
    </citation>
    <scope>NUCLEOTIDE SEQUENCE [LARGE SCALE GENOMIC DNA]</scope>
    <source>
        <strain evidence="3">ATCC 35852 / DSM 46488 / JCM 4925 / NBRC 14057 / NRRL 8057</strain>
    </source>
</reference>
<dbReference type="Proteomes" id="UP000007842">
    <property type="component" value="Chromosome"/>
</dbReference>
<gene>
    <name evidence="2" type="ordered locus">SCATT_04340</name>
</gene>
<dbReference type="KEGG" id="scy:SCATT_04340"/>
<dbReference type="eggNOG" id="COG3064">
    <property type="taxonomic scope" value="Bacteria"/>
</dbReference>
<name>F8JQS3_STREN</name>
<evidence type="ECO:0000313" key="2">
    <source>
        <dbReference type="EMBL" id="AEW92805.1"/>
    </source>
</evidence>
<dbReference type="AlphaFoldDB" id="F8JQS3"/>
<dbReference type="STRING" id="1003195.SCATT_04340"/>
<organism evidence="2 3">
    <name type="scientific">Streptantibioticus cattleyicolor (strain ATCC 35852 / DSM 46488 / JCM 4925 / NBRC 14057 / NRRL 8057)</name>
    <name type="common">Streptomyces cattleya</name>
    <dbReference type="NCBI Taxonomy" id="1003195"/>
    <lineage>
        <taxon>Bacteria</taxon>
        <taxon>Bacillati</taxon>
        <taxon>Actinomycetota</taxon>
        <taxon>Actinomycetes</taxon>
        <taxon>Kitasatosporales</taxon>
        <taxon>Streptomycetaceae</taxon>
        <taxon>Streptantibioticus</taxon>
    </lineage>
</organism>
<feature type="region of interest" description="Disordered" evidence="1">
    <location>
        <begin position="269"/>
        <end position="473"/>
    </location>
</feature>
<sequence length="1130" mass="113929">MGDTDNYSDDNSDGSISNSDGVWATQTGNTTGDYSHWSWKKIMAAINGGAAYVEDASVDRKLKAISDPESLQEAANAFWYTEQVLKEVAEGIADQTKALTGEHGPWRGAAAQALNKAMTGLSKQVGDMANVLSGGVTGDNDVPQQLANNAQHLREAKAKIQDINYWYAQQALKIDPSLQMSNGLVEVHKLPQVVRMMTNDMLAVLQTLATHYTVTKDSVAKPTPPTDPTHNPNGYIPGSGPNIPYNAMPYPRGGLPYYGPNLPYFNKPPTGGYGNHTPNLQPYPHSPENWANAPGNGPNVPHYDSHGPGGSKDFNGLDTNPQPYGGSTDSQGPGGLHEPISAPPLSDLPGGGPGTANKSLDNPLDQTAPASYPNNSLGPDSGNLPDGGTVNPYMEKALNPDAPPALAPFPGLGKTGDAADNSKAFDKSVKPYGGNLGLDSPGAFGDHSANPADSPVSPYQGAGLPNTHGIDAPPVGDMPSLANYPHTGLSTNGPGLPSFDNVASPDSHVAGYPGDTGLTTPGMPMMPTGSRSPGLGGSESSPSDSSGLLNKEALPWNGSTSLPDALSDVTGGAGAGGPGLHLPNENVSSLGLPLDEAPTGSLPSNGVGGMPMMPMGGMGAGGPGGANNSEGTRSDASGLLHGDALPWTGSPLLPDAPSDVVAGAGAGGPGLHLPNENVSSLGLPLDEAPTGSVPSDGVGGVPGGMPMMPMGGMGAGGMRGADNSEGTRSDASGLLHGDTAPWSGTPSSESDQVTAGAGVGGPGLELPLDEALTGRVPSEGADAPGVTMPMMPMGGLTAAAGTGEREHERSDASGLLSGTTEPWSAVADTTGSATSTPHGAPPAEGHLRAPDGQGMPADIFGTGHAPATVPSAEELAAEELAAGVVAGMPLTATAGGGPGGTGGSPNHRTRPAEDSTTPAWGEGTWGTSGPSPAGVPADPSHATAHHDAASVTPSAPPPTTEHTLPAREVAAPAQPASTVPAAQHQPAPAAPAEPLDDAATWDAEDDSLLPLLGVQRSAPGHPDASDDSYRQDAAAVTSVVAGAYPIARAVAGEQEAPAAPTRQAWRPKANTTAPMELSCSFEDEPTAPTEERENRPASATTNGKGRDREEEGKKGSSISDLLRQGEEVWG</sequence>
<accession>F8JQS3</accession>
<feature type="region of interest" description="Disordered" evidence="1">
    <location>
        <begin position="1"/>
        <end position="24"/>
    </location>
</feature>
<protein>
    <submittedName>
        <fullName evidence="2">Uncharacterized protein</fullName>
    </submittedName>
</protein>
<dbReference type="RefSeq" id="WP_014141196.1">
    <property type="nucleotide sequence ID" value="NC_016111.1"/>
</dbReference>
<feature type="region of interest" description="Disordered" evidence="1">
    <location>
        <begin position="891"/>
        <end position="995"/>
    </location>
</feature>
<keyword evidence="3" id="KW-1185">Reference proteome</keyword>
<feature type="compositionally biased region" description="Low complexity" evidence="1">
    <location>
        <begin position="980"/>
        <end position="993"/>
    </location>
</feature>
<feature type="region of interest" description="Disordered" evidence="1">
    <location>
        <begin position="509"/>
        <end position="682"/>
    </location>
</feature>
<feature type="compositionally biased region" description="Polar residues" evidence="1">
    <location>
        <begin position="816"/>
        <end position="837"/>
    </location>
</feature>
<accession>G8WNP3</accession>
<feature type="compositionally biased region" description="Polar residues" evidence="1">
    <location>
        <begin position="356"/>
        <end position="378"/>
    </location>
</feature>
<dbReference type="PATRIC" id="fig|1003195.11.peg.2059"/>
<feature type="compositionally biased region" description="Gly residues" evidence="1">
    <location>
        <begin position="616"/>
        <end position="625"/>
    </location>
</feature>
<feature type="region of interest" description="Disordered" evidence="1">
    <location>
        <begin position="716"/>
        <end position="767"/>
    </location>
</feature>
<dbReference type="KEGG" id="sct:SCAT_0420"/>
<dbReference type="OrthoDB" id="3298759at2"/>
<dbReference type="EMBL" id="CP003219">
    <property type="protein sequence ID" value="AEW92805.1"/>
    <property type="molecule type" value="Genomic_DNA"/>
</dbReference>
<dbReference type="HOGENOM" id="CLU_291841_0_0_11"/>